<evidence type="ECO:0000313" key="2">
    <source>
        <dbReference type="EMBL" id="GLV57061.1"/>
    </source>
</evidence>
<accession>A0ABQ6FUX5</accession>
<organism evidence="2 3">
    <name type="scientific">Dictyobacter halimunensis</name>
    <dbReference type="NCBI Taxonomy" id="3026934"/>
    <lineage>
        <taxon>Bacteria</taxon>
        <taxon>Bacillati</taxon>
        <taxon>Chloroflexota</taxon>
        <taxon>Ktedonobacteria</taxon>
        <taxon>Ktedonobacterales</taxon>
        <taxon>Dictyobacteraceae</taxon>
        <taxon>Dictyobacter</taxon>
    </lineage>
</organism>
<comment type="caution">
    <text evidence="2">The sequence shown here is derived from an EMBL/GenBank/DDBJ whole genome shotgun (WGS) entry which is preliminary data.</text>
</comment>
<feature type="signal peptide" evidence="1">
    <location>
        <begin position="1"/>
        <end position="19"/>
    </location>
</feature>
<name>A0ABQ6FUX5_9CHLR</name>
<dbReference type="EMBL" id="BSRI01000002">
    <property type="protein sequence ID" value="GLV57061.1"/>
    <property type="molecule type" value="Genomic_DNA"/>
</dbReference>
<proteinExistence type="predicted"/>
<dbReference type="Proteomes" id="UP001344906">
    <property type="component" value="Unassembled WGS sequence"/>
</dbReference>
<evidence type="ECO:0000313" key="3">
    <source>
        <dbReference type="Proteomes" id="UP001344906"/>
    </source>
</evidence>
<protein>
    <submittedName>
        <fullName evidence="2">Uncharacterized protein</fullName>
    </submittedName>
</protein>
<evidence type="ECO:0000256" key="1">
    <source>
        <dbReference type="SAM" id="SignalP"/>
    </source>
</evidence>
<keyword evidence="1" id="KW-0732">Signal</keyword>
<sequence length="157" mass="17433">MRFRAYFAHLINLSWLSSADTTSLITIEVGGAAASSAAATHLYYFRAAACGRPKEDTSLPITMGNIPTKKEHPCCSATLSLEIQDKRDLTQPNTIMVYLKVLKEGQRYGVETPRKVHKMACHLIDAHNINVYNGAKLQGLPTLDIARGVHFLSWEFN</sequence>
<feature type="chain" id="PRO_5046892996" evidence="1">
    <location>
        <begin position="20"/>
        <end position="157"/>
    </location>
</feature>
<keyword evidence="3" id="KW-1185">Reference proteome</keyword>
<gene>
    <name evidence="2" type="ORF">KDH_38990</name>
</gene>
<reference evidence="2 3" key="1">
    <citation type="submission" date="2023-02" db="EMBL/GenBank/DDBJ databases">
        <title>Dictyobacter halimunensis sp. nov., a new member of the class Ktedonobacteria from forest soil in a geothermal area.</title>
        <authorList>
            <person name="Rachmania M.K."/>
            <person name="Ningsih F."/>
            <person name="Sakai Y."/>
            <person name="Yabe S."/>
            <person name="Yokota A."/>
            <person name="Sjamsuridzal W."/>
        </authorList>
    </citation>
    <scope>NUCLEOTIDE SEQUENCE [LARGE SCALE GENOMIC DNA]</scope>
    <source>
        <strain evidence="2 3">S3.2.2.5</strain>
    </source>
</reference>